<protein>
    <submittedName>
        <fullName evidence="2">(spotted green pufferfish) hypothetical protein</fullName>
    </submittedName>
</protein>
<name>Q4TA78_TETNG</name>
<evidence type="ECO:0000313" key="2">
    <source>
        <dbReference type="EMBL" id="CAF90204.1"/>
    </source>
</evidence>
<evidence type="ECO:0000256" key="1">
    <source>
        <dbReference type="SAM" id="MobiDB-lite"/>
    </source>
</evidence>
<reference evidence="2" key="1">
    <citation type="journal article" date="2004" name="Nature">
        <title>Genome duplication in the teleost fish Tetraodon nigroviridis reveals the early vertebrate proto-karyotype.</title>
        <authorList>
            <person name="Jaillon O."/>
            <person name="Aury J.-M."/>
            <person name="Brunet F."/>
            <person name="Petit J.-L."/>
            <person name="Stange-Thomann N."/>
            <person name="Mauceli E."/>
            <person name="Bouneau L."/>
            <person name="Fischer C."/>
            <person name="Ozouf-Costaz C."/>
            <person name="Bernot A."/>
            <person name="Nicaud S."/>
            <person name="Jaffe D."/>
            <person name="Fisher S."/>
            <person name="Lutfalla G."/>
            <person name="Dossat C."/>
            <person name="Segurens B."/>
            <person name="Dasilva C."/>
            <person name="Salanoubat M."/>
            <person name="Levy M."/>
            <person name="Boudet N."/>
            <person name="Castellano S."/>
            <person name="Anthouard V."/>
            <person name="Jubin C."/>
            <person name="Castelli V."/>
            <person name="Katinka M."/>
            <person name="Vacherie B."/>
            <person name="Biemont C."/>
            <person name="Skalli Z."/>
            <person name="Cattolico L."/>
            <person name="Poulain J."/>
            <person name="De Berardinis V."/>
            <person name="Cruaud C."/>
            <person name="Duprat S."/>
            <person name="Brottier P."/>
            <person name="Coutanceau J.-P."/>
            <person name="Gouzy J."/>
            <person name="Parra G."/>
            <person name="Lardier G."/>
            <person name="Chapple C."/>
            <person name="McKernan K.J."/>
            <person name="McEwan P."/>
            <person name="Bosak S."/>
            <person name="Kellis M."/>
            <person name="Volff J.-N."/>
            <person name="Guigo R."/>
            <person name="Zody M.C."/>
            <person name="Mesirov J."/>
            <person name="Lindblad-Toh K."/>
            <person name="Birren B."/>
            <person name="Nusbaum C."/>
            <person name="Kahn D."/>
            <person name="Robinson-Rechavi M."/>
            <person name="Laudet V."/>
            <person name="Schachter V."/>
            <person name="Quetier F."/>
            <person name="Saurin W."/>
            <person name="Scarpelli C."/>
            <person name="Wincker P."/>
            <person name="Lander E.S."/>
            <person name="Weissenbach J."/>
            <person name="Roest Crollius H."/>
        </authorList>
    </citation>
    <scope>NUCLEOTIDE SEQUENCE [LARGE SCALE GENOMIC DNA]</scope>
</reference>
<proteinExistence type="predicted"/>
<feature type="region of interest" description="Disordered" evidence="1">
    <location>
        <begin position="70"/>
        <end position="98"/>
    </location>
</feature>
<dbReference type="KEGG" id="tng:GSTEN00004334G001"/>
<feature type="region of interest" description="Disordered" evidence="1">
    <location>
        <begin position="153"/>
        <end position="245"/>
    </location>
</feature>
<dbReference type="EMBL" id="CAAE01007416">
    <property type="protein sequence ID" value="CAF90204.1"/>
    <property type="molecule type" value="Genomic_DNA"/>
</dbReference>
<dbReference type="OrthoDB" id="8960080at2759"/>
<organism evidence="2">
    <name type="scientific">Tetraodon nigroviridis</name>
    <name type="common">Spotted green pufferfish</name>
    <name type="synonym">Chelonodon nigroviridis</name>
    <dbReference type="NCBI Taxonomy" id="99883"/>
    <lineage>
        <taxon>Eukaryota</taxon>
        <taxon>Metazoa</taxon>
        <taxon>Chordata</taxon>
        <taxon>Craniata</taxon>
        <taxon>Vertebrata</taxon>
        <taxon>Euteleostomi</taxon>
        <taxon>Actinopterygii</taxon>
        <taxon>Neopterygii</taxon>
        <taxon>Teleostei</taxon>
        <taxon>Neoteleostei</taxon>
        <taxon>Acanthomorphata</taxon>
        <taxon>Eupercaria</taxon>
        <taxon>Tetraodontiformes</taxon>
        <taxon>Tetradontoidea</taxon>
        <taxon>Tetraodontidae</taxon>
        <taxon>Tetraodon</taxon>
    </lineage>
</organism>
<feature type="compositionally biased region" description="Low complexity" evidence="1">
    <location>
        <begin position="170"/>
        <end position="181"/>
    </location>
</feature>
<accession>Q4TA78</accession>
<feature type="region of interest" description="Disordered" evidence="1">
    <location>
        <begin position="281"/>
        <end position="300"/>
    </location>
</feature>
<comment type="caution">
    <text evidence="2">The sequence shown here is derived from an EMBL/GenBank/DDBJ whole genome shotgun (WGS) entry which is preliminary data.</text>
</comment>
<gene>
    <name evidence="2" type="ORF">GSTENG00004334001</name>
</gene>
<dbReference type="AlphaFoldDB" id="Q4TA78"/>
<sequence length="334" mass="33694">CLFVSRVQVTSLGVAAFSLCSLSIDRFNAAVAAGPLPKAKVEPCGPWPPSCPSSGWAPCCWRPLSCCCRGSSRRRRPPTCGTPAGGHPDGHLGGPAGEDEGGRVCPGAVCGAVGQPLLAGADLPRGPRLVAPGLLRLLASALQPGLWAADPAHLGPAAGPGGPPWDQEAAGRGAAAPLGPHGPRGPAGGVRRARERGQHRPGLPARLPAGLGAAGPGPGGPVPALPALRRHAPGDAGPVRAPGPGPGGRLLLLLPGVRPRWRLLLHLHRRHLHLGLADLPASLRPRRPEDGVGGRGPAPPGPARALLAGPGDALLSATSSDLPDFTCWVGFLEE</sequence>
<reference evidence="2" key="2">
    <citation type="submission" date="2004-02" db="EMBL/GenBank/DDBJ databases">
        <authorList>
            <consortium name="Genoscope"/>
            <consortium name="Whitehead Institute Centre for Genome Research"/>
        </authorList>
    </citation>
    <scope>NUCLEOTIDE SEQUENCE</scope>
</reference>
<feature type="compositionally biased region" description="Low complexity" evidence="1">
    <location>
        <begin position="200"/>
        <end position="211"/>
    </location>
</feature>
<feature type="non-terminal residue" evidence="2">
    <location>
        <position position="1"/>
    </location>
</feature>